<dbReference type="EMBL" id="CAJOBD010013086">
    <property type="protein sequence ID" value="CAF4187280.1"/>
    <property type="molecule type" value="Genomic_DNA"/>
</dbReference>
<name>A0A820ACV6_9BILA</name>
<sequence length="154" mass="17315">MRYSHSILIVEDAENIVRDRNQDIFITNQAVSNLLNLSDGLLDDAMHQQIICTFNCDVKSIDSALLRDGQLVVQHKFDKLNVENARRLCLELGIPGSGDNIHKSTSLAEIYARQNAISGDLSNDLENGQTSSKNKRQSKKNKKQVSDPFFSFYS</sequence>
<evidence type="ECO:0000313" key="2">
    <source>
        <dbReference type="EMBL" id="CAF4187280.1"/>
    </source>
</evidence>
<feature type="compositionally biased region" description="Polar residues" evidence="1">
    <location>
        <begin position="121"/>
        <end position="130"/>
    </location>
</feature>
<dbReference type="InterPro" id="IPR027417">
    <property type="entry name" value="P-loop_NTPase"/>
</dbReference>
<dbReference type="Gene3D" id="3.40.50.300">
    <property type="entry name" value="P-loop containing nucleotide triphosphate hydrolases"/>
    <property type="match status" value="1"/>
</dbReference>
<reference evidence="2" key="1">
    <citation type="submission" date="2021-02" db="EMBL/GenBank/DDBJ databases">
        <authorList>
            <person name="Nowell W R."/>
        </authorList>
    </citation>
    <scope>NUCLEOTIDE SEQUENCE</scope>
</reference>
<feature type="compositionally biased region" description="Basic residues" evidence="1">
    <location>
        <begin position="133"/>
        <end position="143"/>
    </location>
</feature>
<protein>
    <submittedName>
        <fullName evidence="2">Uncharacterized protein</fullName>
    </submittedName>
</protein>
<accession>A0A820ACV6</accession>
<feature type="region of interest" description="Disordered" evidence="1">
    <location>
        <begin position="121"/>
        <end position="147"/>
    </location>
</feature>
<organism evidence="2 3">
    <name type="scientific">Rotaria sordida</name>
    <dbReference type="NCBI Taxonomy" id="392033"/>
    <lineage>
        <taxon>Eukaryota</taxon>
        <taxon>Metazoa</taxon>
        <taxon>Spiralia</taxon>
        <taxon>Gnathifera</taxon>
        <taxon>Rotifera</taxon>
        <taxon>Eurotatoria</taxon>
        <taxon>Bdelloidea</taxon>
        <taxon>Philodinida</taxon>
        <taxon>Philodinidae</taxon>
        <taxon>Rotaria</taxon>
    </lineage>
</organism>
<dbReference type="AlphaFoldDB" id="A0A820ACV6"/>
<evidence type="ECO:0000313" key="3">
    <source>
        <dbReference type="Proteomes" id="UP000663836"/>
    </source>
</evidence>
<gene>
    <name evidence="2" type="ORF">JBS370_LOCUS35840</name>
</gene>
<proteinExistence type="predicted"/>
<evidence type="ECO:0000256" key="1">
    <source>
        <dbReference type="SAM" id="MobiDB-lite"/>
    </source>
</evidence>
<dbReference type="Proteomes" id="UP000663836">
    <property type="component" value="Unassembled WGS sequence"/>
</dbReference>
<comment type="caution">
    <text evidence="2">The sequence shown here is derived from an EMBL/GenBank/DDBJ whole genome shotgun (WGS) entry which is preliminary data.</text>
</comment>